<organism evidence="1 2">
    <name type="scientific">Allosaccharopolyspora coralli</name>
    <dbReference type="NCBI Taxonomy" id="2665642"/>
    <lineage>
        <taxon>Bacteria</taxon>
        <taxon>Bacillati</taxon>
        <taxon>Actinomycetota</taxon>
        <taxon>Actinomycetes</taxon>
        <taxon>Pseudonocardiales</taxon>
        <taxon>Pseudonocardiaceae</taxon>
        <taxon>Allosaccharopolyspora</taxon>
    </lineage>
</organism>
<dbReference type="KEGG" id="sace:GIY23_06365"/>
<dbReference type="CDD" id="cd21631">
    <property type="entry name" value="RHH_CopG_NikR-like"/>
    <property type="match status" value="1"/>
</dbReference>
<evidence type="ECO:0000313" key="1">
    <source>
        <dbReference type="EMBL" id="QGK69205.1"/>
    </source>
</evidence>
<keyword evidence="2" id="KW-1185">Reference proteome</keyword>
<dbReference type="Proteomes" id="UP000371041">
    <property type="component" value="Chromosome"/>
</dbReference>
<dbReference type="EMBL" id="CP045929">
    <property type="protein sequence ID" value="QGK69205.1"/>
    <property type="molecule type" value="Genomic_DNA"/>
</dbReference>
<name>A0A5Q3QCK5_9PSEU</name>
<reference evidence="2" key="1">
    <citation type="submission" date="2019-11" db="EMBL/GenBank/DDBJ databases">
        <title>The complete genome sequence of Saccharopolyspora sp. E2A.</title>
        <authorList>
            <person name="Zhang G."/>
        </authorList>
    </citation>
    <scope>NUCLEOTIDE SEQUENCE [LARGE SCALE GENOMIC DNA]</scope>
    <source>
        <strain evidence="2">E2A</strain>
    </source>
</reference>
<proteinExistence type="predicted"/>
<protein>
    <submittedName>
        <fullName evidence="1">DUF2191 domain-containing protein</fullName>
    </submittedName>
</protein>
<gene>
    <name evidence="1" type="ORF">GIY23_06365</name>
</gene>
<dbReference type="RefSeq" id="WP_154075805.1">
    <property type="nucleotide sequence ID" value="NZ_CP045929.1"/>
</dbReference>
<sequence>MNTRTTITIDEDLLDRLKMRATRDKTTVSALVEEDLRLAEARRAAQSDPSRPRFTLPTFYIEPLPGVDLNDNAALLDLMESDE</sequence>
<evidence type="ECO:0000313" key="2">
    <source>
        <dbReference type="Proteomes" id="UP000371041"/>
    </source>
</evidence>
<accession>A0A5Q3QCK5</accession>
<dbReference type="AlphaFoldDB" id="A0A5Q3QCK5"/>